<feature type="compositionally biased region" description="Basic and acidic residues" evidence="12">
    <location>
        <begin position="121"/>
        <end position="136"/>
    </location>
</feature>
<dbReference type="VEuPathDB" id="VectorBase:GAUT022595"/>
<dbReference type="InterPro" id="IPR036322">
    <property type="entry name" value="WD40_repeat_dom_sf"/>
</dbReference>
<comment type="subcellular location">
    <subcellularLocation>
        <location evidence="1">Endoplasmic reticulum membrane</location>
        <topology evidence="1">Single-pass membrane protein</topology>
    </subcellularLocation>
</comment>
<dbReference type="InterPro" id="IPR001680">
    <property type="entry name" value="WD40_rpt"/>
</dbReference>
<dbReference type="GO" id="GO:0015031">
    <property type="term" value="P:protein transport"/>
    <property type="evidence" value="ECO:0007669"/>
    <property type="project" value="UniProtKB-KW"/>
</dbReference>
<keyword evidence="5" id="KW-0677">Repeat</keyword>
<dbReference type="STRING" id="7395.A0A1A9V1A3"/>
<evidence type="ECO:0000256" key="4">
    <source>
        <dbReference type="ARBA" id="ARBA00022692"/>
    </source>
</evidence>
<keyword evidence="10 13" id="KW-0472">Membrane</keyword>
<evidence type="ECO:0000256" key="7">
    <source>
        <dbReference type="ARBA" id="ARBA00022892"/>
    </source>
</evidence>
<dbReference type="PROSITE" id="PS50294">
    <property type="entry name" value="WD_REPEATS_REGION"/>
    <property type="match status" value="1"/>
</dbReference>
<keyword evidence="9 13" id="KW-1133">Transmembrane helix</keyword>
<evidence type="ECO:0000313" key="15">
    <source>
        <dbReference type="Proteomes" id="UP000078200"/>
    </source>
</evidence>
<proteinExistence type="predicted"/>
<dbReference type="GO" id="GO:0006888">
    <property type="term" value="P:endoplasmic reticulum to Golgi vesicle-mediated transport"/>
    <property type="evidence" value="ECO:0007669"/>
    <property type="project" value="TreeGrafter"/>
</dbReference>
<organism evidence="14 15">
    <name type="scientific">Glossina austeni</name>
    <name type="common">Savannah tsetse fly</name>
    <dbReference type="NCBI Taxonomy" id="7395"/>
    <lineage>
        <taxon>Eukaryota</taxon>
        <taxon>Metazoa</taxon>
        <taxon>Ecdysozoa</taxon>
        <taxon>Arthropoda</taxon>
        <taxon>Hexapoda</taxon>
        <taxon>Insecta</taxon>
        <taxon>Pterygota</taxon>
        <taxon>Neoptera</taxon>
        <taxon>Endopterygota</taxon>
        <taxon>Diptera</taxon>
        <taxon>Brachycera</taxon>
        <taxon>Muscomorpha</taxon>
        <taxon>Hippoboscoidea</taxon>
        <taxon>Glossinidae</taxon>
        <taxon>Glossina</taxon>
    </lineage>
</organism>
<dbReference type="InterPro" id="IPR015943">
    <property type="entry name" value="WD40/YVTN_repeat-like_dom_sf"/>
</dbReference>
<evidence type="ECO:0000256" key="1">
    <source>
        <dbReference type="ARBA" id="ARBA00004389"/>
    </source>
</evidence>
<keyword evidence="2" id="KW-0813">Transport</keyword>
<evidence type="ECO:0000256" key="6">
    <source>
        <dbReference type="ARBA" id="ARBA00022824"/>
    </source>
</evidence>
<dbReference type="Gene3D" id="2.130.10.10">
    <property type="entry name" value="YVTN repeat-like/Quinoprotein amine dehydrogenase"/>
    <property type="match status" value="1"/>
</dbReference>
<dbReference type="Pfam" id="PF00400">
    <property type="entry name" value="WD40"/>
    <property type="match status" value="2"/>
</dbReference>
<keyword evidence="8" id="KW-0653">Protein transport</keyword>
<dbReference type="SUPFAM" id="SSF50978">
    <property type="entry name" value="WD40 repeat-like"/>
    <property type="match status" value="1"/>
</dbReference>
<dbReference type="GO" id="GO:0003400">
    <property type="term" value="P:regulation of COPII vesicle coating"/>
    <property type="evidence" value="ECO:0007669"/>
    <property type="project" value="TreeGrafter"/>
</dbReference>
<evidence type="ECO:0000256" key="2">
    <source>
        <dbReference type="ARBA" id="ARBA00022448"/>
    </source>
</evidence>
<dbReference type="GO" id="GO:0005789">
    <property type="term" value="C:endoplasmic reticulum membrane"/>
    <property type="evidence" value="ECO:0007669"/>
    <property type="project" value="UniProtKB-SubCell"/>
</dbReference>
<sequence length="456" mass="50813">MSTTRRPSDGLLARVNFPLYAVDMLTSRHVLVAGGGGSSKTGVANGFEIYEIFHNGQHFCAQEIVRYETGANVVMNFAVRNEGRRALLCAGQESHCQMYFVNPRVLSDDGKEEVSIISDSKSYRDNHDVRAHENGLRNRRNTTSSVEDLPNGHTANAAEDKQPLPTLPPDQNSNMKRHLKFDIKIGNSVQSDFLPTEPLQRVVRIGPNGDIMVTGGTDGHLRVWSFPKMSLITDIKAHTKEIDDIDISPDSKYIITIAKDRLGIVWDIKTSKRHYDLKWDTPEGIKYLYKRCRYGTIETQRDQYRLFCIANPLGKVGKQRGYLQQWDCSTGTLRLAVGIDESLSSLAVRDDGRFVAIGTMFSGSVSMYIAFSLQRVLHVDNAHSMFVTGLQFLPVTNEEGPPVSSDTEAAVLSISVDNKVCIHSLQQRHTIPAWLAIILIVIVLLAAFTLCSYLGL</sequence>
<accession>A0A1A9V1A3</accession>
<keyword evidence="7" id="KW-0931">ER-Golgi transport</keyword>
<dbReference type="SMART" id="SM00320">
    <property type="entry name" value="WD40"/>
    <property type="match status" value="3"/>
</dbReference>
<dbReference type="EnsemblMetazoa" id="GAUT022595-RA">
    <property type="protein sequence ID" value="GAUT022595-PA"/>
    <property type="gene ID" value="GAUT022595"/>
</dbReference>
<evidence type="ECO:0000256" key="11">
    <source>
        <dbReference type="PROSITE-ProRule" id="PRU00221"/>
    </source>
</evidence>
<feature type="region of interest" description="Disordered" evidence="12">
    <location>
        <begin position="119"/>
        <end position="173"/>
    </location>
</feature>
<dbReference type="AlphaFoldDB" id="A0A1A9V1A3"/>
<dbReference type="PANTHER" id="PTHR23284:SF0">
    <property type="entry name" value="PROLACTIN REGULATORY ELEMENT-BINDING PROTEIN"/>
    <property type="match status" value="1"/>
</dbReference>
<name>A0A1A9V1A3_GLOAU</name>
<dbReference type="InterPro" id="IPR045260">
    <property type="entry name" value="Sec12-like"/>
</dbReference>
<dbReference type="GO" id="GO:0005085">
    <property type="term" value="F:guanyl-nucleotide exchange factor activity"/>
    <property type="evidence" value="ECO:0007669"/>
    <property type="project" value="InterPro"/>
</dbReference>
<evidence type="ECO:0000256" key="5">
    <source>
        <dbReference type="ARBA" id="ARBA00022737"/>
    </source>
</evidence>
<reference evidence="14" key="1">
    <citation type="submission" date="2020-05" db="UniProtKB">
        <authorList>
            <consortium name="EnsemblMetazoa"/>
        </authorList>
    </citation>
    <scope>IDENTIFICATION</scope>
    <source>
        <strain evidence="14">TTRI</strain>
    </source>
</reference>
<keyword evidence="6" id="KW-0256">Endoplasmic reticulum</keyword>
<evidence type="ECO:0000256" key="13">
    <source>
        <dbReference type="SAM" id="Phobius"/>
    </source>
</evidence>
<feature type="transmembrane region" description="Helical" evidence="13">
    <location>
        <begin position="431"/>
        <end position="455"/>
    </location>
</feature>
<evidence type="ECO:0000256" key="9">
    <source>
        <dbReference type="ARBA" id="ARBA00022989"/>
    </source>
</evidence>
<evidence type="ECO:0000313" key="14">
    <source>
        <dbReference type="EnsemblMetazoa" id="GAUT022595-PA"/>
    </source>
</evidence>
<evidence type="ECO:0000256" key="3">
    <source>
        <dbReference type="ARBA" id="ARBA00022574"/>
    </source>
</evidence>
<evidence type="ECO:0000256" key="8">
    <source>
        <dbReference type="ARBA" id="ARBA00022927"/>
    </source>
</evidence>
<feature type="repeat" description="WD" evidence="11">
    <location>
        <begin position="235"/>
        <end position="276"/>
    </location>
</feature>
<evidence type="ECO:0000256" key="12">
    <source>
        <dbReference type="SAM" id="MobiDB-lite"/>
    </source>
</evidence>
<evidence type="ECO:0000256" key="10">
    <source>
        <dbReference type="ARBA" id="ARBA00023136"/>
    </source>
</evidence>
<dbReference type="PROSITE" id="PS50082">
    <property type="entry name" value="WD_REPEATS_2"/>
    <property type="match status" value="2"/>
</dbReference>
<dbReference type="PANTHER" id="PTHR23284">
    <property type="entry name" value="PROLACTIN REGULATORY ELEMENT BINDING PROTEIN"/>
    <property type="match status" value="1"/>
</dbReference>
<dbReference type="Proteomes" id="UP000078200">
    <property type="component" value="Unassembled WGS sequence"/>
</dbReference>
<feature type="repeat" description="WD" evidence="11">
    <location>
        <begin position="203"/>
        <end position="234"/>
    </location>
</feature>
<keyword evidence="3 11" id="KW-0853">WD repeat</keyword>
<protein>
    <submittedName>
        <fullName evidence="14">Uncharacterized protein</fullName>
    </submittedName>
</protein>
<keyword evidence="15" id="KW-1185">Reference proteome</keyword>
<keyword evidence="4 13" id="KW-0812">Transmembrane</keyword>